<evidence type="ECO:0000313" key="3">
    <source>
        <dbReference type="EnsemblFungi" id="EJT75111"/>
    </source>
</evidence>
<dbReference type="GeneID" id="20349407"/>
<reference evidence="3" key="4">
    <citation type="journal article" date="2015" name="G3 (Bethesda)">
        <title>Genome sequences of three phytopathogenic species of the Magnaporthaceae family of fungi.</title>
        <authorList>
            <person name="Okagaki L.H."/>
            <person name="Nunes C.C."/>
            <person name="Sailsbery J."/>
            <person name="Clay B."/>
            <person name="Brown D."/>
            <person name="John T."/>
            <person name="Oh Y."/>
            <person name="Young N."/>
            <person name="Fitzgerald M."/>
            <person name="Haas B.J."/>
            <person name="Zeng Q."/>
            <person name="Young S."/>
            <person name="Adiconis X."/>
            <person name="Fan L."/>
            <person name="Levin J.Z."/>
            <person name="Mitchell T.K."/>
            <person name="Okubara P.A."/>
            <person name="Farman M.L."/>
            <person name="Kohn L.M."/>
            <person name="Birren B."/>
            <person name="Ma L.-J."/>
            <person name="Dean R.A."/>
        </authorList>
    </citation>
    <scope>NUCLEOTIDE SEQUENCE</scope>
    <source>
        <strain evidence="3">R3-111a-1</strain>
    </source>
</reference>
<reference evidence="2" key="3">
    <citation type="submission" date="2010-09" db="EMBL/GenBank/DDBJ databases">
        <title>Annotation of Gaeumannomyces graminis var. tritici R3-111a-1.</title>
        <authorList>
            <consortium name="The Broad Institute Genome Sequencing Platform"/>
            <person name="Ma L.-J."/>
            <person name="Dead R."/>
            <person name="Young S.K."/>
            <person name="Zeng Q."/>
            <person name="Gargeya S."/>
            <person name="Fitzgerald M."/>
            <person name="Haas B."/>
            <person name="Abouelleil A."/>
            <person name="Alvarado L."/>
            <person name="Arachchi H.M."/>
            <person name="Berlin A."/>
            <person name="Brown A."/>
            <person name="Chapman S.B."/>
            <person name="Chen Z."/>
            <person name="Dunbar C."/>
            <person name="Freedman E."/>
            <person name="Gearin G."/>
            <person name="Gellesch M."/>
            <person name="Goldberg J."/>
            <person name="Griggs A."/>
            <person name="Gujja S."/>
            <person name="Heiman D."/>
            <person name="Howarth C."/>
            <person name="Larson L."/>
            <person name="Lui A."/>
            <person name="MacDonald P.J.P."/>
            <person name="Mehta T."/>
            <person name="Montmayeur A."/>
            <person name="Murphy C."/>
            <person name="Neiman D."/>
            <person name="Pearson M."/>
            <person name="Priest M."/>
            <person name="Roberts A."/>
            <person name="Saif S."/>
            <person name="Shea T."/>
            <person name="Shenoy N."/>
            <person name="Sisk P."/>
            <person name="Stolte C."/>
            <person name="Sykes S."/>
            <person name="Yandava C."/>
            <person name="Wortman J."/>
            <person name="Nusbaum C."/>
            <person name="Birren B."/>
        </authorList>
    </citation>
    <scope>NUCLEOTIDE SEQUENCE</scope>
    <source>
        <strain evidence="2">R3-111a-1</strain>
    </source>
</reference>
<proteinExistence type="predicted"/>
<evidence type="ECO:0000313" key="4">
    <source>
        <dbReference type="Proteomes" id="UP000006039"/>
    </source>
</evidence>
<accession>J3P609</accession>
<keyword evidence="1" id="KW-0472">Membrane</keyword>
<dbReference type="RefSeq" id="XP_009225055.1">
    <property type="nucleotide sequence ID" value="XM_009226791.1"/>
</dbReference>
<sequence length="76" mass="8566">MLLNISASLPENGHKAEGPVPSLYTVIPFFQLLIKLFMLRDQTKLTTVLTSVVDVCKVVAFWQNAKEITGFKRVRC</sequence>
<keyword evidence="1" id="KW-1133">Transmembrane helix</keyword>
<reference evidence="3" key="5">
    <citation type="submission" date="2018-04" db="UniProtKB">
        <authorList>
            <consortium name="EnsemblFungi"/>
        </authorList>
    </citation>
    <scope>IDENTIFICATION</scope>
    <source>
        <strain evidence="3">R3-111a-1</strain>
    </source>
</reference>
<evidence type="ECO:0000256" key="1">
    <source>
        <dbReference type="SAM" id="Phobius"/>
    </source>
</evidence>
<protein>
    <submittedName>
        <fullName evidence="2 3">Uncharacterized protein</fullName>
    </submittedName>
</protein>
<keyword evidence="1" id="KW-0812">Transmembrane</keyword>
<feature type="transmembrane region" description="Helical" evidence="1">
    <location>
        <begin position="20"/>
        <end position="39"/>
    </location>
</feature>
<name>J3P609_GAET3</name>
<dbReference type="VEuPathDB" id="FungiDB:GGTG_08949"/>
<reference evidence="2" key="2">
    <citation type="submission" date="2010-07" db="EMBL/GenBank/DDBJ databases">
        <authorList>
            <consortium name="The Broad Institute Genome Sequencing Platform"/>
            <consortium name="Broad Institute Genome Sequencing Center for Infectious Disease"/>
            <person name="Ma L.-J."/>
            <person name="Dead R."/>
            <person name="Young S."/>
            <person name="Zeng Q."/>
            <person name="Koehrsen M."/>
            <person name="Alvarado L."/>
            <person name="Berlin A."/>
            <person name="Chapman S.B."/>
            <person name="Chen Z."/>
            <person name="Freedman E."/>
            <person name="Gellesch M."/>
            <person name="Goldberg J."/>
            <person name="Griggs A."/>
            <person name="Gujja S."/>
            <person name="Heilman E.R."/>
            <person name="Heiman D."/>
            <person name="Hepburn T."/>
            <person name="Howarth C."/>
            <person name="Jen D."/>
            <person name="Larson L."/>
            <person name="Mehta T."/>
            <person name="Neiman D."/>
            <person name="Pearson M."/>
            <person name="Roberts A."/>
            <person name="Saif S."/>
            <person name="Shea T."/>
            <person name="Shenoy N."/>
            <person name="Sisk P."/>
            <person name="Stolte C."/>
            <person name="Sykes S."/>
            <person name="Walk T."/>
            <person name="White J."/>
            <person name="Yandava C."/>
            <person name="Haas B."/>
            <person name="Nusbaum C."/>
            <person name="Birren B."/>
        </authorList>
    </citation>
    <scope>NUCLEOTIDE SEQUENCE</scope>
    <source>
        <strain evidence="2">R3-111a-1</strain>
    </source>
</reference>
<gene>
    <name evidence="3" type="primary">20349407</name>
    <name evidence="2" type="ORF">GGTG_08949</name>
</gene>
<organism evidence="2">
    <name type="scientific">Gaeumannomyces tritici (strain R3-111a-1)</name>
    <name type="common">Wheat and barley take-all root rot fungus</name>
    <name type="synonym">Gaeumannomyces graminis var. tritici</name>
    <dbReference type="NCBI Taxonomy" id="644352"/>
    <lineage>
        <taxon>Eukaryota</taxon>
        <taxon>Fungi</taxon>
        <taxon>Dikarya</taxon>
        <taxon>Ascomycota</taxon>
        <taxon>Pezizomycotina</taxon>
        <taxon>Sordariomycetes</taxon>
        <taxon>Sordariomycetidae</taxon>
        <taxon>Magnaporthales</taxon>
        <taxon>Magnaporthaceae</taxon>
        <taxon>Gaeumannomyces</taxon>
    </lineage>
</organism>
<dbReference type="HOGENOM" id="CLU_2654635_0_0_1"/>
<reference evidence="4" key="1">
    <citation type="submission" date="2010-07" db="EMBL/GenBank/DDBJ databases">
        <title>The genome sequence of Gaeumannomyces graminis var. tritici strain R3-111a-1.</title>
        <authorList>
            <consortium name="The Broad Institute Genome Sequencing Platform"/>
            <person name="Ma L.-J."/>
            <person name="Dead R."/>
            <person name="Young S."/>
            <person name="Zeng Q."/>
            <person name="Koehrsen M."/>
            <person name="Alvarado L."/>
            <person name="Berlin A."/>
            <person name="Chapman S.B."/>
            <person name="Chen Z."/>
            <person name="Freedman E."/>
            <person name="Gellesch M."/>
            <person name="Goldberg J."/>
            <person name="Griggs A."/>
            <person name="Gujja S."/>
            <person name="Heilman E.R."/>
            <person name="Heiman D."/>
            <person name="Hepburn T."/>
            <person name="Howarth C."/>
            <person name="Jen D."/>
            <person name="Larson L."/>
            <person name="Mehta T."/>
            <person name="Neiman D."/>
            <person name="Pearson M."/>
            <person name="Roberts A."/>
            <person name="Saif S."/>
            <person name="Shea T."/>
            <person name="Shenoy N."/>
            <person name="Sisk P."/>
            <person name="Stolte C."/>
            <person name="Sykes S."/>
            <person name="Walk T."/>
            <person name="White J."/>
            <person name="Yandava C."/>
            <person name="Haas B."/>
            <person name="Nusbaum C."/>
            <person name="Birren B."/>
        </authorList>
    </citation>
    <scope>NUCLEOTIDE SEQUENCE [LARGE SCALE GENOMIC DNA]</scope>
    <source>
        <strain evidence="4">R3-111a-1</strain>
    </source>
</reference>
<dbReference type="AlphaFoldDB" id="J3P609"/>
<dbReference type="EMBL" id="GL385398">
    <property type="protein sequence ID" value="EJT75111.1"/>
    <property type="molecule type" value="Genomic_DNA"/>
</dbReference>
<dbReference type="Proteomes" id="UP000006039">
    <property type="component" value="Unassembled WGS sequence"/>
</dbReference>
<keyword evidence="4" id="KW-1185">Reference proteome</keyword>
<evidence type="ECO:0000313" key="2">
    <source>
        <dbReference type="EMBL" id="EJT75111.1"/>
    </source>
</evidence>
<dbReference type="EnsemblFungi" id="EJT75111">
    <property type="protein sequence ID" value="EJT75111"/>
    <property type="gene ID" value="GGTG_08949"/>
</dbReference>